<feature type="domain" description="Guanylate-binding protein N-terminal" evidence="1">
    <location>
        <begin position="3"/>
        <end position="159"/>
    </location>
</feature>
<comment type="caution">
    <text evidence="2">The sequence shown here is derived from an EMBL/GenBank/DDBJ whole genome shotgun (WGS) entry which is preliminary data.</text>
</comment>
<gene>
    <name evidence="2" type="ORF">PCOR1329_LOCUS65283</name>
</gene>
<accession>A0ABN9W9K2</accession>
<dbReference type="InterPro" id="IPR027417">
    <property type="entry name" value="P-loop_NTPase"/>
</dbReference>
<organism evidence="2 3">
    <name type="scientific">Prorocentrum cordatum</name>
    <dbReference type="NCBI Taxonomy" id="2364126"/>
    <lineage>
        <taxon>Eukaryota</taxon>
        <taxon>Sar</taxon>
        <taxon>Alveolata</taxon>
        <taxon>Dinophyceae</taxon>
        <taxon>Prorocentrales</taxon>
        <taxon>Prorocentraceae</taxon>
        <taxon>Prorocentrum</taxon>
    </lineage>
</organism>
<name>A0ABN9W9K2_9DINO</name>
<protein>
    <recommendedName>
        <fullName evidence="1">Guanylate-binding protein N-terminal domain-containing protein</fullName>
    </recommendedName>
</protein>
<keyword evidence="3" id="KW-1185">Reference proteome</keyword>
<evidence type="ECO:0000313" key="2">
    <source>
        <dbReference type="EMBL" id="CAK0882903.1"/>
    </source>
</evidence>
<dbReference type="PANTHER" id="PTHR10751">
    <property type="entry name" value="GUANYLATE BINDING PROTEIN"/>
    <property type="match status" value="1"/>
</dbReference>
<dbReference type="Proteomes" id="UP001189429">
    <property type="component" value="Unassembled WGS sequence"/>
</dbReference>
<evidence type="ECO:0000313" key="3">
    <source>
        <dbReference type="Proteomes" id="UP001189429"/>
    </source>
</evidence>
<dbReference type="Pfam" id="PF02263">
    <property type="entry name" value="GBP"/>
    <property type="match status" value="1"/>
</dbReference>
<reference evidence="2" key="1">
    <citation type="submission" date="2023-10" db="EMBL/GenBank/DDBJ databases">
        <authorList>
            <person name="Chen Y."/>
            <person name="Shah S."/>
            <person name="Dougan E. K."/>
            <person name="Thang M."/>
            <person name="Chan C."/>
        </authorList>
    </citation>
    <scope>NUCLEOTIDE SEQUENCE [LARGE SCALE GENOMIC DNA]</scope>
</reference>
<dbReference type="EMBL" id="CAUYUJ010018352">
    <property type="protein sequence ID" value="CAK0882903.1"/>
    <property type="molecule type" value="Genomic_DNA"/>
</dbReference>
<dbReference type="Gene3D" id="3.40.50.300">
    <property type="entry name" value="P-loop containing nucleotide triphosphate hydrolases"/>
    <property type="match status" value="1"/>
</dbReference>
<evidence type="ECO:0000259" key="1">
    <source>
        <dbReference type="Pfam" id="PF02263"/>
    </source>
</evidence>
<sequence>MIATVFGLTTLMTSRLIYNVSKQIQQDKVDNLLYFVDFAQAALRTKEIRGLDASKGSAQPFQTLEFLVRDWPHYADGETVSRGRDMMLAHLDQYRDPKVSADTSSMDNLARMFGNIDVWCLPHPSLKIERESWDGKLDVIEPDFWRFLDDYMRKIFSPSELAVKTTMGTPVTVGSFGAVIRKFIAAFGVAAPQAQTFAEAMETSTSLLAAESAMKVLRAQMEAALPALGDEALAPEAFEERASAAAREAQQEFEDKAIFGDEAGISRRGSALKVQVSKELDRYREENQRRLEASLGGLTNVTVAAIAAFGADRFSDVACDWWLDLCRDLSGTLSTGYLLVAAYVAFSLNNVSIQAGRPQRHRGRGGAVEVGAQAGRGAAERGQGEGGRPRLVRARARARGGSFILPPSQEIANSLASVGRVGSHGCGQSSQCLGTAFFQ</sequence>
<proteinExistence type="predicted"/>
<dbReference type="InterPro" id="IPR015894">
    <property type="entry name" value="Guanylate-bd_N"/>
</dbReference>